<reference evidence="2" key="1">
    <citation type="journal article" date="2017" name="Nat. Ecol. Evol.">
        <title>Genome expansion and lineage-specific genetic innovations in the forest pathogenic fungi Armillaria.</title>
        <authorList>
            <person name="Sipos G."/>
            <person name="Prasanna A.N."/>
            <person name="Walter M.C."/>
            <person name="O'Connor E."/>
            <person name="Balint B."/>
            <person name="Krizsan K."/>
            <person name="Kiss B."/>
            <person name="Hess J."/>
            <person name="Varga T."/>
            <person name="Slot J."/>
            <person name="Riley R."/>
            <person name="Boka B."/>
            <person name="Rigling D."/>
            <person name="Barry K."/>
            <person name="Lee J."/>
            <person name="Mihaltcheva S."/>
            <person name="LaButti K."/>
            <person name="Lipzen A."/>
            <person name="Waldron R."/>
            <person name="Moloney N.M."/>
            <person name="Sperisen C."/>
            <person name="Kredics L."/>
            <person name="Vagvoelgyi C."/>
            <person name="Patrignani A."/>
            <person name="Fitzpatrick D."/>
            <person name="Nagy I."/>
            <person name="Doyle S."/>
            <person name="Anderson J.B."/>
            <person name="Grigoriev I.V."/>
            <person name="Gueldener U."/>
            <person name="Muensterkoetter M."/>
            <person name="Nagy L.G."/>
        </authorList>
    </citation>
    <scope>NUCLEOTIDE SEQUENCE [LARGE SCALE GENOMIC DNA]</scope>
    <source>
        <strain evidence="2">Ar21-2</strain>
    </source>
</reference>
<gene>
    <name evidence="1" type="ORF">ARMGADRAFT_1028244</name>
</gene>
<evidence type="ECO:0000313" key="1">
    <source>
        <dbReference type="EMBL" id="PBK96017.1"/>
    </source>
</evidence>
<protein>
    <submittedName>
        <fullName evidence="1">Uncharacterized protein</fullName>
    </submittedName>
</protein>
<dbReference type="AlphaFoldDB" id="A0A2H3E3V2"/>
<dbReference type="InParanoid" id="A0A2H3E3V2"/>
<dbReference type="Proteomes" id="UP000217790">
    <property type="component" value="Unassembled WGS sequence"/>
</dbReference>
<keyword evidence="2" id="KW-1185">Reference proteome</keyword>
<proteinExistence type="predicted"/>
<organism evidence="1 2">
    <name type="scientific">Armillaria gallica</name>
    <name type="common">Bulbous honey fungus</name>
    <name type="synonym">Armillaria bulbosa</name>
    <dbReference type="NCBI Taxonomy" id="47427"/>
    <lineage>
        <taxon>Eukaryota</taxon>
        <taxon>Fungi</taxon>
        <taxon>Dikarya</taxon>
        <taxon>Basidiomycota</taxon>
        <taxon>Agaricomycotina</taxon>
        <taxon>Agaricomycetes</taxon>
        <taxon>Agaricomycetidae</taxon>
        <taxon>Agaricales</taxon>
        <taxon>Marasmiineae</taxon>
        <taxon>Physalacriaceae</taxon>
        <taxon>Armillaria</taxon>
    </lineage>
</organism>
<accession>A0A2H3E3V2</accession>
<dbReference type="EMBL" id="KZ293651">
    <property type="protein sequence ID" value="PBK96017.1"/>
    <property type="molecule type" value="Genomic_DNA"/>
</dbReference>
<sequence>MKGLIIGRERGPHVLLSQRVRAITGIPALPQSCGWPTGRLWQSWVAVTGFRRCETILTIRQLSMEPVEFSSESLRSHPDRLLHKSSPGNELQGWDGRCGALYNQLDDLLITTLNASAIWAPPLGAKRVVKMYKDYRYGDNDPCSWPQMYMPEQPYLACIPLTPRNPSDPYKSLYGLPCHAEFEECDVSCLIQGPGLWNRIQCEAFQLAWDQVIQTSLTCRVKDDRRVKRVALELWAYIEYHTTFTPRIHSPLSIVWKAESDLVGAFTTSTLTAQEFHKAGIPVWLLHSVSVVPFTCIDKVVQVQEHDTCLNLRPCPLRLWEVYVGPTSNEEKNWAIETFTHSNFSSPNPFFWTPGIPPSVEGVSNVSPSERYKPYEHQGGGWRKKGRGVAPLKREHPTIVEHRLLPPLLAAWHEALFAVNTSPEHAQVPAAGYAFPRLELFITVQSKDKLQTLLVDWLRLRSGIFALLAPLFNPPLLPHQTWRTVLQFDWLLESSSDTPGSGVVNDREAKRRERTSMFLKGCEEEITIVTPSCRDPTWAGKHVPDLDDDDIQVILWELAEVGFHVELMSLDARLYSPTSTSTTDADAHKCLLGLCFPPLNGKLAWIVRLEDANQGLGNPVWILRVLYICTLRRVMCTWPNCPSVLCKELHHYDEEQFLQMERHATGFYIDCFFKYFGRVPILLRALAHPPPFEGPTPLCPTLLSNRPGIYMDLTQWKDCE</sequence>
<name>A0A2H3E3V2_ARMGA</name>
<evidence type="ECO:0000313" key="2">
    <source>
        <dbReference type="Proteomes" id="UP000217790"/>
    </source>
</evidence>
<dbReference type="OMA" id="NPVWILR"/>
<dbReference type="OrthoDB" id="2634326at2759"/>